<sequence>KDPMEEKEILIEKRIQKENLKLENCIFTEPEKLEVKDNFELFQVTENENNGVISEGSETNKLQLAYSENNKTLIPIKSVVNEDSIPKTKNIINTEVPVSGYLEQKESTNKKVHVELDKNEPHKYSLFQENTTRRDICKIIEG</sequence>
<organism evidence="1">
    <name type="scientific">Clastoptera arizonana</name>
    <name type="common">Arizona spittle bug</name>
    <dbReference type="NCBI Taxonomy" id="38151"/>
    <lineage>
        <taxon>Eukaryota</taxon>
        <taxon>Metazoa</taxon>
        <taxon>Ecdysozoa</taxon>
        <taxon>Arthropoda</taxon>
        <taxon>Hexapoda</taxon>
        <taxon>Insecta</taxon>
        <taxon>Pterygota</taxon>
        <taxon>Neoptera</taxon>
        <taxon>Paraneoptera</taxon>
        <taxon>Hemiptera</taxon>
        <taxon>Auchenorrhyncha</taxon>
        <taxon>Cercopoidea</taxon>
        <taxon>Clastopteridae</taxon>
        <taxon>Clastoptera</taxon>
    </lineage>
</organism>
<name>A0A1B6D3Z4_9HEMI</name>
<dbReference type="EMBL" id="GEDC01016884">
    <property type="protein sequence ID" value="JAS20414.1"/>
    <property type="molecule type" value="Transcribed_RNA"/>
</dbReference>
<feature type="non-terminal residue" evidence="1">
    <location>
        <position position="1"/>
    </location>
</feature>
<reference evidence="1" key="1">
    <citation type="submission" date="2015-12" db="EMBL/GenBank/DDBJ databases">
        <title>De novo transcriptome assembly of four potential Pierce s Disease insect vectors from Arizona vineyards.</title>
        <authorList>
            <person name="Tassone E.E."/>
        </authorList>
    </citation>
    <scope>NUCLEOTIDE SEQUENCE</scope>
</reference>
<feature type="non-terminal residue" evidence="1">
    <location>
        <position position="142"/>
    </location>
</feature>
<accession>A0A1B6D3Z4</accession>
<evidence type="ECO:0000313" key="1">
    <source>
        <dbReference type="EMBL" id="JAS20414.1"/>
    </source>
</evidence>
<proteinExistence type="predicted"/>
<protein>
    <submittedName>
        <fullName evidence="1">Uncharacterized protein</fullName>
    </submittedName>
</protein>
<gene>
    <name evidence="1" type="ORF">g.45874</name>
</gene>
<dbReference type="AlphaFoldDB" id="A0A1B6D3Z4"/>